<dbReference type="GO" id="GO:0008017">
    <property type="term" value="F:microtubule binding"/>
    <property type="evidence" value="ECO:0007669"/>
    <property type="project" value="TreeGrafter"/>
</dbReference>
<evidence type="ECO:0000256" key="3">
    <source>
        <dbReference type="SAM" id="Phobius"/>
    </source>
</evidence>
<keyword evidence="3" id="KW-1133">Transmembrane helix</keyword>
<gene>
    <name evidence="4" type="primary">Cni-rmd-2</name>
    <name evidence="4" type="synonym">Cnig_chr_V.g20361</name>
    <name evidence="4" type="ORF">B9Z55_020361</name>
</gene>
<evidence type="ECO:0000256" key="1">
    <source>
        <dbReference type="PROSITE-ProRule" id="PRU00339"/>
    </source>
</evidence>
<dbReference type="Proteomes" id="UP000230233">
    <property type="component" value="Chromosome V"/>
</dbReference>
<dbReference type="STRING" id="1611254.A0A2G5TMF9"/>
<keyword evidence="3" id="KW-0472">Membrane</keyword>
<feature type="repeat" description="TPR" evidence="1">
    <location>
        <begin position="329"/>
        <end position="362"/>
    </location>
</feature>
<feature type="transmembrane region" description="Helical" evidence="3">
    <location>
        <begin position="12"/>
        <end position="33"/>
    </location>
</feature>
<organism evidence="4 5">
    <name type="scientific">Caenorhabditis nigoni</name>
    <dbReference type="NCBI Taxonomy" id="1611254"/>
    <lineage>
        <taxon>Eukaryota</taxon>
        <taxon>Metazoa</taxon>
        <taxon>Ecdysozoa</taxon>
        <taxon>Nematoda</taxon>
        <taxon>Chromadorea</taxon>
        <taxon>Rhabditida</taxon>
        <taxon>Rhabditina</taxon>
        <taxon>Rhabditomorpha</taxon>
        <taxon>Rhabditoidea</taxon>
        <taxon>Rhabditidae</taxon>
        <taxon>Peloderinae</taxon>
        <taxon>Caenorhabditis</taxon>
    </lineage>
</organism>
<dbReference type="OrthoDB" id="512473at2759"/>
<evidence type="ECO:0000313" key="5">
    <source>
        <dbReference type="Proteomes" id="UP000230233"/>
    </source>
</evidence>
<dbReference type="PROSITE" id="PS50005">
    <property type="entry name" value="TPR"/>
    <property type="match status" value="1"/>
</dbReference>
<dbReference type="EMBL" id="PDUG01000005">
    <property type="protein sequence ID" value="PIC28452.1"/>
    <property type="molecule type" value="Genomic_DNA"/>
</dbReference>
<keyword evidence="1" id="KW-0802">TPR repeat</keyword>
<keyword evidence="3" id="KW-0812">Transmembrane</keyword>
<keyword evidence="2" id="KW-0175">Coiled coil</keyword>
<proteinExistence type="predicted"/>
<sequence length="379" mass="42354">MNIEPSTSSGSAWKYIGITAATGAAVGVFLHFARKDDRTIIEIERLQMMVDVLGAKIEDLETVIKSLTEDLKQQKSGMRTSNSGGALKTVSFRLEAARTQPITYKREMARTRSWTSITSDSEYGDAEEDWYTDDRSYGDSKPVNGLSAAAQSSTMSFDELDALFGTDRVQEGYDALKKRYDAGENSIDVLWRLAKFCNEIGNRVEKNKRKDIIIEGKKYAIEAWNTDSNNFLAARWAALMSGKVTEYLGTKEKIEEGKHCKEYLDRAISIQPKEDALLHLRGRWALSVANLSWFERKAAALLYSEPPTATVDEAIADFQAAHAINPDWIENTVYLGKALYEKGDKSAAKPYFEQALKLTASNDNEKELLAEAKTLCSKC</sequence>
<keyword evidence="5" id="KW-1185">Reference proteome</keyword>
<accession>A0A2G5TMF9</accession>
<dbReference type="GO" id="GO:0005876">
    <property type="term" value="C:spindle microtubule"/>
    <property type="evidence" value="ECO:0007669"/>
    <property type="project" value="TreeGrafter"/>
</dbReference>
<name>A0A2G5TMF9_9PELO</name>
<protein>
    <submittedName>
        <fullName evidence="4">Uncharacterized protein</fullName>
    </submittedName>
</protein>
<dbReference type="PANTHER" id="PTHR16056:SF20">
    <property type="entry name" value="C2H2-TYPE DOMAIN-CONTAINING PROTEIN-RELATED"/>
    <property type="match status" value="1"/>
</dbReference>
<evidence type="ECO:0000256" key="2">
    <source>
        <dbReference type="SAM" id="Coils"/>
    </source>
</evidence>
<reference evidence="5" key="1">
    <citation type="submission" date="2017-10" db="EMBL/GenBank/DDBJ databases">
        <title>Rapid genome shrinkage in a self-fertile nematode reveals novel sperm competition proteins.</title>
        <authorList>
            <person name="Yin D."/>
            <person name="Schwarz E.M."/>
            <person name="Thomas C.G."/>
            <person name="Felde R.L."/>
            <person name="Korf I.F."/>
            <person name="Cutter A.D."/>
            <person name="Schartner C.M."/>
            <person name="Ralston E.J."/>
            <person name="Meyer B.J."/>
            <person name="Haag E.S."/>
        </authorList>
    </citation>
    <scope>NUCLEOTIDE SEQUENCE [LARGE SCALE GENOMIC DNA]</scope>
    <source>
        <strain evidence="5">JU1422</strain>
    </source>
</reference>
<dbReference type="InterPro" id="IPR011990">
    <property type="entry name" value="TPR-like_helical_dom_sf"/>
</dbReference>
<dbReference type="Pfam" id="PF21033">
    <property type="entry name" value="RMD1-3"/>
    <property type="match status" value="1"/>
</dbReference>
<dbReference type="Gene3D" id="1.25.40.10">
    <property type="entry name" value="Tetratricopeptide repeat domain"/>
    <property type="match status" value="1"/>
</dbReference>
<dbReference type="InterPro" id="IPR049039">
    <property type="entry name" value="RMD1-3_a_helical_rpt"/>
</dbReference>
<dbReference type="AlphaFoldDB" id="A0A2G5TMF9"/>
<dbReference type="InterPro" id="IPR019734">
    <property type="entry name" value="TPR_rpt"/>
</dbReference>
<dbReference type="GO" id="GO:0005739">
    <property type="term" value="C:mitochondrion"/>
    <property type="evidence" value="ECO:0007669"/>
    <property type="project" value="TreeGrafter"/>
</dbReference>
<dbReference type="SUPFAM" id="SSF48452">
    <property type="entry name" value="TPR-like"/>
    <property type="match status" value="1"/>
</dbReference>
<evidence type="ECO:0000313" key="4">
    <source>
        <dbReference type="EMBL" id="PIC28452.1"/>
    </source>
</evidence>
<dbReference type="GO" id="GO:0097431">
    <property type="term" value="C:mitotic spindle pole"/>
    <property type="evidence" value="ECO:0007669"/>
    <property type="project" value="TreeGrafter"/>
</dbReference>
<dbReference type="PANTHER" id="PTHR16056">
    <property type="entry name" value="REGULATOR OF MICROTUBULE DYNAMICS PROTEIN"/>
    <property type="match status" value="1"/>
</dbReference>
<feature type="coiled-coil region" evidence="2">
    <location>
        <begin position="43"/>
        <end position="77"/>
    </location>
</feature>
<comment type="caution">
    <text evidence="4">The sequence shown here is derived from an EMBL/GenBank/DDBJ whole genome shotgun (WGS) entry which is preliminary data.</text>
</comment>